<dbReference type="GO" id="GO:0005829">
    <property type="term" value="C:cytosol"/>
    <property type="evidence" value="ECO:0007669"/>
    <property type="project" value="TreeGrafter"/>
</dbReference>
<feature type="non-terminal residue" evidence="2">
    <location>
        <position position="170"/>
    </location>
</feature>
<sequence>MEKRRLGRTGLAVTVVGLGGAPLSREACTDEEALETVWASLEGGANLIDTSPHYGLGRSETLIGRALQERPDLAGDVVLSTKTGHYGQRTDYSYDGTMRSIERSLSRLGVSYLPIVHIHDVWSADNLRDIVRRKAAHAALRQLQAEEVVGSIGIGTKDLGALQFKGEFRP</sequence>
<dbReference type="Pfam" id="PF00248">
    <property type="entry name" value="Aldo_ket_red"/>
    <property type="match status" value="1"/>
</dbReference>
<reference evidence="2" key="1">
    <citation type="journal article" date="2014" name="Front. Microbiol.">
        <title>High frequency of phylogenetically diverse reductive dehalogenase-homologous genes in deep subseafloor sedimentary metagenomes.</title>
        <authorList>
            <person name="Kawai M."/>
            <person name="Futagami T."/>
            <person name="Toyoda A."/>
            <person name="Takaki Y."/>
            <person name="Nishi S."/>
            <person name="Hori S."/>
            <person name="Arai W."/>
            <person name="Tsubouchi T."/>
            <person name="Morono Y."/>
            <person name="Uchiyama I."/>
            <person name="Ito T."/>
            <person name="Fujiyama A."/>
            <person name="Inagaki F."/>
            <person name="Takami H."/>
        </authorList>
    </citation>
    <scope>NUCLEOTIDE SEQUENCE</scope>
    <source>
        <strain evidence="2">Expedition CK06-06</strain>
    </source>
</reference>
<accession>X0UUU0</accession>
<proteinExistence type="predicted"/>
<dbReference type="PANTHER" id="PTHR42686:SF1">
    <property type="entry name" value="GH17980P-RELATED"/>
    <property type="match status" value="1"/>
</dbReference>
<dbReference type="InterPro" id="IPR023210">
    <property type="entry name" value="NADP_OxRdtase_dom"/>
</dbReference>
<feature type="domain" description="NADP-dependent oxidoreductase" evidence="1">
    <location>
        <begin position="16"/>
        <end position="161"/>
    </location>
</feature>
<name>X0UUU0_9ZZZZ</name>
<gene>
    <name evidence="2" type="ORF">S01H1_45813</name>
</gene>
<organism evidence="2">
    <name type="scientific">marine sediment metagenome</name>
    <dbReference type="NCBI Taxonomy" id="412755"/>
    <lineage>
        <taxon>unclassified sequences</taxon>
        <taxon>metagenomes</taxon>
        <taxon>ecological metagenomes</taxon>
    </lineage>
</organism>
<dbReference type="EMBL" id="BARS01029301">
    <property type="protein sequence ID" value="GAG02957.1"/>
    <property type="molecule type" value="Genomic_DNA"/>
</dbReference>
<dbReference type="InterPro" id="IPR020471">
    <property type="entry name" value="AKR"/>
</dbReference>
<comment type="caution">
    <text evidence="2">The sequence shown here is derived from an EMBL/GenBank/DDBJ whole genome shotgun (WGS) entry which is preliminary data.</text>
</comment>
<dbReference type="AlphaFoldDB" id="X0UUU0"/>
<dbReference type="GO" id="GO:0016491">
    <property type="term" value="F:oxidoreductase activity"/>
    <property type="evidence" value="ECO:0007669"/>
    <property type="project" value="InterPro"/>
</dbReference>
<evidence type="ECO:0000313" key="2">
    <source>
        <dbReference type="EMBL" id="GAG02957.1"/>
    </source>
</evidence>
<dbReference type="PANTHER" id="PTHR42686">
    <property type="entry name" value="GH17980P-RELATED"/>
    <property type="match status" value="1"/>
</dbReference>
<dbReference type="InterPro" id="IPR036812">
    <property type="entry name" value="NAD(P)_OxRdtase_dom_sf"/>
</dbReference>
<dbReference type="Gene3D" id="3.20.20.100">
    <property type="entry name" value="NADP-dependent oxidoreductase domain"/>
    <property type="match status" value="1"/>
</dbReference>
<protein>
    <recommendedName>
        <fullName evidence="1">NADP-dependent oxidoreductase domain-containing protein</fullName>
    </recommendedName>
</protein>
<dbReference type="SUPFAM" id="SSF51430">
    <property type="entry name" value="NAD(P)-linked oxidoreductase"/>
    <property type="match status" value="1"/>
</dbReference>
<evidence type="ECO:0000259" key="1">
    <source>
        <dbReference type="Pfam" id="PF00248"/>
    </source>
</evidence>